<dbReference type="Proteomes" id="UP000095553">
    <property type="component" value="Unassembled WGS sequence"/>
</dbReference>
<dbReference type="Gene3D" id="3.90.226.10">
    <property type="entry name" value="2-enoyl-CoA Hydratase, Chain A, domain 1"/>
    <property type="match status" value="1"/>
</dbReference>
<dbReference type="AlphaFoldDB" id="A0A173SAY6"/>
<name>A0A173SAY6_ANAHA</name>
<evidence type="ECO:0000256" key="1">
    <source>
        <dbReference type="ARBA" id="ARBA00007039"/>
    </source>
</evidence>
<dbReference type="InterPro" id="IPR001907">
    <property type="entry name" value="ClpP"/>
</dbReference>
<dbReference type="InterPro" id="IPR023562">
    <property type="entry name" value="ClpP/TepA"/>
</dbReference>
<keyword evidence="3 8" id="KW-0645">Protease</keyword>
<gene>
    <name evidence="8" type="primary">clpP1_1</name>
    <name evidence="8" type="ORF">ERS852571_01099</name>
</gene>
<feature type="region of interest" description="Disordered" evidence="7">
    <location>
        <begin position="341"/>
        <end position="362"/>
    </location>
</feature>
<proteinExistence type="inferred from homology"/>
<dbReference type="InterPro" id="IPR029045">
    <property type="entry name" value="ClpP/crotonase-like_dom_sf"/>
</dbReference>
<keyword evidence="4 8" id="KW-0378">Hydrolase</keyword>
<dbReference type="SUPFAM" id="SSF52096">
    <property type="entry name" value="ClpP/crotonase"/>
    <property type="match status" value="1"/>
</dbReference>
<dbReference type="NCBIfam" id="NF045542">
    <property type="entry name" value="Clp_rel_HeadMat"/>
    <property type="match status" value="1"/>
</dbReference>
<dbReference type="CDD" id="cd07016">
    <property type="entry name" value="S14_ClpP_1"/>
    <property type="match status" value="1"/>
</dbReference>
<evidence type="ECO:0000256" key="5">
    <source>
        <dbReference type="ARBA" id="ARBA00022825"/>
    </source>
</evidence>
<keyword evidence="5" id="KW-0720">Serine protease</keyword>
<dbReference type="GO" id="GO:0051117">
    <property type="term" value="F:ATPase binding"/>
    <property type="evidence" value="ECO:0007669"/>
    <property type="project" value="TreeGrafter"/>
</dbReference>
<feature type="compositionally biased region" description="Basic and acidic residues" evidence="7">
    <location>
        <begin position="353"/>
        <end position="362"/>
    </location>
</feature>
<dbReference type="EMBL" id="CYXY01000005">
    <property type="protein sequence ID" value="CUM87492.1"/>
    <property type="molecule type" value="Genomic_DNA"/>
</dbReference>
<evidence type="ECO:0000256" key="3">
    <source>
        <dbReference type="ARBA" id="ARBA00022670"/>
    </source>
</evidence>
<dbReference type="GO" id="GO:0004252">
    <property type="term" value="F:serine-type endopeptidase activity"/>
    <property type="evidence" value="ECO:0007669"/>
    <property type="project" value="InterPro"/>
</dbReference>
<accession>A0A173SAY6</accession>
<dbReference type="Pfam" id="PF00574">
    <property type="entry name" value="CLP_protease"/>
    <property type="match status" value="1"/>
</dbReference>
<dbReference type="GO" id="GO:0004176">
    <property type="term" value="F:ATP-dependent peptidase activity"/>
    <property type="evidence" value="ECO:0007669"/>
    <property type="project" value="InterPro"/>
</dbReference>
<evidence type="ECO:0000256" key="2">
    <source>
        <dbReference type="ARBA" id="ARBA00022490"/>
    </source>
</evidence>
<sequence length="371" mass="41937">MPKREQRQAQKEQRPNKFWNFVPGTEEDPAQLILYGTIASAESWWEDRVTPKQFNQELDALGDVEEIVVRINSGGGDVLAANAIYTRLRDHKATITVKIDGWAASAATIIAMAGDKIQIAKNGIFMIHDPSMTIWNTYTAEQFEKMAEQLKTVKQSIVNAYTQRTGRDEEEVSALMSEETWWTGEEAVEEGFCDELLFEEAETIIENGSMLIVNSVPIDITGFKTIPRNVFENKSTTKNRGKKKVQNKAEDKKGVQMSEIKTVQDLEKQYPGLVTEIRNEAAEAERTRIKDIKNLEIAGFEDIVENAMFEKPITAAETAMKIINKQKQVGANYMAEREEDVKESGVKNVQHGSGEEETKNKFDAIIDEMKF</sequence>
<keyword evidence="2" id="KW-0963">Cytoplasm</keyword>
<comment type="similarity">
    <text evidence="1 6">Belongs to the peptidase S14 family.</text>
</comment>
<evidence type="ECO:0000313" key="9">
    <source>
        <dbReference type="Proteomes" id="UP000095553"/>
    </source>
</evidence>
<evidence type="ECO:0000256" key="7">
    <source>
        <dbReference type="SAM" id="MobiDB-lite"/>
    </source>
</evidence>
<evidence type="ECO:0000256" key="6">
    <source>
        <dbReference type="RuleBase" id="RU003567"/>
    </source>
</evidence>
<protein>
    <recommendedName>
        <fullName evidence="6">ATP-dependent Clp protease proteolytic subunit</fullName>
    </recommendedName>
</protein>
<reference evidence="8 9" key="1">
    <citation type="submission" date="2015-09" db="EMBL/GenBank/DDBJ databases">
        <authorList>
            <consortium name="Pathogen Informatics"/>
        </authorList>
    </citation>
    <scope>NUCLEOTIDE SEQUENCE [LARGE SCALE GENOMIC DNA]</scope>
    <source>
        <strain evidence="8 9">2789STDY5834959</strain>
    </source>
</reference>
<dbReference type="RefSeq" id="WP_055072583.1">
    <property type="nucleotide sequence ID" value="NZ_CYXY01000005.1"/>
</dbReference>
<organism evidence="8 9">
    <name type="scientific">Anaerostipes hadrus</name>
    <dbReference type="NCBI Taxonomy" id="649756"/>
    <lineage>
        <taxon>Bacteria</taxon>
        <taxon>Bacillati</taxon>
        <taxon>Bacillota</taxon>
        <taxon>Clostridia</taxon>
        <taxon>Lachnospirales</taxon>
        <taxon>Lachnospiraceae</taxon>
        <taxon>Anaerostipes</taxon>
    </lineage>
</organism>
<dbReference type="PANTHER" id="PTHR10381:SF70">
    <property type="entry name" value="ATP-DEPENDENT CLP PROTEASE PROTEOLYTIC SUBUNIT"/>
    <property type="match status" value="1"/>
</dbReference>
<dbReference type="PANTHER" id="PTHR10381">
    <property type="entry name" value="ATP-DEPENDENT CLP PROTEASE PROTEOLYTIC SUBUNIT"/>
    <property type="match status" value="1"/>
</dbReference>
<evidence type="ECO:0000256" key="4">
    <source>
        <dbReference type="ARBA" id="ARBA00022801"/>
    </source>
</evidence>
<evidence type="ECO:0000313" key="8">
    <source>
        <dbReference type="EMBL" id="CUM87492.1"/>
    </source>
</evidence>
<dbReference type="GO" id="GO:0009368">
    <property type="term" value="C:endopeptidase Clp complex"/>
    <property type="evidence" value="ECO:0007669"/>
    <property type="project" value="TreeGrafter"/>
</dbReference>
<dbReference type="GO" id="GO:0006515">
    <property type="term" value="P:protein quality control for misfolded or incompletely synthesized proteins"/>
    <property type="evidence" value="ECO:0007669"/>
    <property type="project" value="TreeGrafter"/>
</dbReference>
<dbReference type="PRINTS" id="PR00127">
    <property type="entry name" value="CLPPROTEASEP"/>
</dbReference>